<sequence length="501" mass="56352">MGALGQVLSSWFSVDLPGAPDASKSRLLTLPPELLTGIVQELSWQDLLRIRPTCRLLDEVSKSSPVWRNIARLELLDDCTTGANELFFDRPVEQYKLGELERLILRWKQAKQNWTADNGIPPAFRTFKINVERVHLVRGGRWLLFARRTGSIVYLDLDASGPPVEHILIPERTGSSDTTMALDYIPNSNVLTFNVALAVRQFPGEREKTGVTYTIQVWRVRLSLRDDGAGLADRLSAGCLVSFCQDPQCFVYSISILGDYIAHTLLSKGDYKDFSFIVVTKWVDLIDMEGGCNYTKWSHYSRLKWRSIVYLLPGHQLLVYADGAIQLYDFFRFPESKALPTRPDRSSWSDPLWKTFIDGADLFPAPPMISGPDFVRMVIFANTGFRGLTIYSPNRQAERESPASICELGECPGLEPLYPAPSYGHRYSTLMTGSQLTLVSHPWPDGSEGKFRYLGKITCHKGQGLDRLFDMMSGRIVIVNRTIDILDLAPMNAFGAGQRIA</sequence>
<accession>A0ACD3AGJ7</accession>
<name>A0ACD3AGJ7_9AGAR</name>
<proteinExistence type="predicted"/>
<evidence type="ECO:0000313" key="2">
    <source>
        <dbReference type="Proteomes" id="UP000308600"/>
    </source>
</evidence>
<protein>
    <submittedName>
        <fullName evidence="1">Uncharacterized protein</fullName>
    </submittedName>
</protein>
<reference evidence="1 2" key="1">
    <citation type="journal article" date="2019" name="Nat. Ecol. Evol.">
        <title>Megaphylogeny resolves global patterns of mushroom evolution.</title>
        <authorList>
            <person name="Varga T."/>
            <person name="Krizsan K."/>
            <person name="Foldi C."/>
            <person name="Dima B."/>
            <person name="Sanchez-Garcia M."/>
            <person name="Sanchez-Ramirez S."/>
            <person name="Szollosi G.J."/>
            <person name="Szarkandi J.G."/>
            <person name="Papp V."/>
            <person name="Albert L."/>
            <person name="Andreopoulos W."/>
            <person name="Angelini C."/>
            <person name="Antonin V."/>
            <person name="Barry K.W."/>
            <person name="Bougher N.L."/>
            <person name="Buchanan P."/>
            <person name="Buyck B."/>
            <person name="Bense V."/>
            <person name="Catcheside P."/>
            <person name="Chovatia M."/>
            <person name="Cooper J."/>
            <person name="Damon W."/>
            <person name="Desjardin D."/>
            <person name="Finy P."/>
            <person name="Geml J."/>
            <person name="Haridas S."/>
            <person name="Hughes K."/>
            <person name="Justo A."/>
            <person name="Karasinski D."/>
            <person name="Kautmanova I."/>
            <person name="Kiss B."/>
            <person name="Kocsube S."/>
            <person name="Kotiranta H."/>
            <person name="LaButti K.M."/>
            <person name="Lechner B.E."/>
            <person name="Liimatainen K."/>
            <person name="Lipzen A."/>
            <person name="Lukacs Z."/>
            <person name="Mihaltcheva S."/>
            <person name="Morgado L.N."/>
            <person name="Niskanen T."/>
            <person name="Noordeloos M.E."/>
            <person name="Ohm R.A."/>
            <person name="Ortiz-Santana B."/>
            <person name="Ovrebo C."/>
            <person name="Racz N."/>
            <person name="Riley R."/>
            <person name="Savchenko A."/>
            <person name="Shiryaev A."/>
            <person name="Soop K."/>
            <person name="Spirin V."/>
            <person name="Szebenyi C."/>
            <person name="Tomsovsky M."/>
            <person name="Tulloss R.E."/>
            <person name="Uehling J."/>
            <person name="Grigoriev I.V."/>
            <person name="Vagvolgyi C."/>
            <person name="Papp T."/>
            <person name="Martin F.M."/>
            <person name="Miettinen O."/>
            <person name="Hibbett D.S."/>
            <person name="Nagy L.G."/>
        </authorList>
    </citation>
    <scope>NUCLEOTIDE SEQUENCE [LARGE SCALE GENOMIC DNA]</scope>
    <source>
        <strain evidence="1 2">NL-1719</strain>
    </source>
</reference>
<evidence type="ECO:0000313" key="1">
    <source>
        <dbReference type="EMBL" id="TFK63967.1"/>
    </source>
</evidence>
<organism evidence="1 2">
    <name type="scientific">Pluteus cervinus</name>
    <dbReference type="NCBI Taxonomy" id="181527"/>
    <lineage>
        <taxon>Eukaryota</taxon>
        <taxon>Fungi</taxon>
        <taxon>Dikarya</taxon>
        <taxon>Basidiomycota</taxon>
        <taxon>Agaricomycotina</taxon>
        <taxon>Agaricomycetes</taxon>
        <taxon>Agaricomycetidae</taxon>
        <taxon>Agaricales</taxon>
        <taxon>Pluteineae</taxon>
        <taxon>Pluteaceae</taxon>
        <taxon>Pluteus</taxon>
    </lineage>
</organism>
<dbReference type="EMBL" id="ML208495">
    <property type="protein sequence ID" value="TFK63967.1"/>
    <property type="molecule type" value="Genomic_DNA"/>
</dbReference>
<dbReference type="Proteomes" id="UP000308600">
    <property type="component" value="Unassembled WGS sequence"/>
</dbReference>
<gene>
    <name evidence="1" type="ORF">BDN72DRAFT_963549</name>
</gene>
<keyword evidence="2" id="KW-1185">Reference proteome</keyword>